<protein>
    <recommendedName>
        <fullName evidence="9">RING-type domain-containing protein</fullName>
    </recommendedName>
</protein>
<name>A0AAU9JXU1_9CILI</name>
<evidence type="ECO:0000256" key="8">
    <source>
        <dbReference type="SAM" id="Phobius"/>
    </source>
</evidence>
<dbReference type="AlphaFoldDB" id="A0AAU9JXU1"/>
<reference evidence="10" key="1">
    <citation type="submission" date="2021-09" db="EMBL/GenBank/DDBJ databases">
        <authorList>
            <consortium name="AG Swart"/>
            <person name="Singh M."/>
            <person name="Singh A."/>
            <person name="Seah K."/>
            <person name="Emmerich C."/>
        </authorList>
    </citation>
    <scope>NUCLEOTIDE SEQUENCE</scope>
    <source>
        <strain evidence="10">ATCC30299</strain>
    </source>
</reference>
<evidence type="ECO:0000256" key="2">
    <source>
        <dbReference type="ARBA" id="ARBA00022737"/>
    </source>
</evidence>
<dbReference type="GO" id="GO:0008270">
    <property type="term" value="F:zinc ion binding"/>
    <property type="evidence" value="ECO:0007669"/>
    <property type="project" value="UniProtKB-KW"/>
</dbReference>
<dbReference type="InterPro" id="IPR011016">
    <property type="entry name" value="Znf_RING-CH"/>
</dbReference>
<dbReference type="Gene3D" id="4.10.470.20">
    <property type="match status" value="1"/>
</dbReference>
<evidence type="ECO:0000256" key="7">
    <source>
        <dbReference type="PROSITE-ProRule" id="PRU00175"/>
    </source>
</evidence>
<dbReference type="Gene3D" id="3.30.40.10">
    <property type="entry name" value="Zinc/RING finger domain, C3HC4 (zinc finger)"/>
    <property type="match status" value="1"/>
</dbReference>
<keyword evidence="3 7" id="KW-0863">Zinc-finger</keyword>
<keyword evidence="8" id="KW-0812">Transmembrane</keyword>
<evidence type="ECO:0000256" key="1">
    <source>
        <dbReference type="ARBA" id="ARBA00022723"/>
    </source>
</evidence>
<keyword evidence="4" id="KW-0862">Zinc</keyword>
<evidence type="ECO:0000259" key="9">
    <source>
        <dbReference type="PROSITE" id="PS50089"/>
    </source>
</evidence>
<dbReference type="InterPro" id="IPR001841">
    <property type="entry name" value="Znf_RING"/>
</dbReference>
<accession>A0AAU9JXU1</accession>
<dbReference type="Pfam" id="PF00066">
    <property type="entry name" value="Notch"/>
    <property type="match status" value="1"/>
</dbReference>
<dbReference type="CDD" id="cd16448">
    <property type="entry name" value="RING-H2"/>
    <property type="match status" value="1"/>
</dbReference>
<keyword evidence="8" id="KW-0472">Membrane</keyword>
<evidence type="ECO:0000313" key="11">
    <source>
        <dbReference type="Proteomes" id="UP001162131"/>
    </source>
</evidence>
<dbReference type="EMBL" id="CAJZBQ010000051">
    <property type="protein sequence ID" value="CAG9330569.1"/>
    <property type="molecule type" value="Genomic_DNA"/>
</dbReference>
<evidence type="ECO:0000313" key="10">
    <source>
        <dbReference type="EMBL" id="CAG9330569.1"/>
    </source>
</evidence>
<feature type="domain" description="RING-type" evidence="9">
    <location>
        <begin position="116"/>
        <end position="159"/>
    </location>
</feature>
<feature type="transmembrane region" description="Helical" evidence="8">
    <location>
        <begin position="44"/>
        <end position="69"/>
    </location>
</feature>
<organism evidence="10 11">
    <name type="scientific">Blepharisma stoltei</name>
    <dbReference type="NCBI Taxonomy" id="1481888"/>
    <lineage>
        <taxon>Eukaryota</taxon>
        <taxon>Sar</taxon>
        <taxon>Alveolata</taxon>
        <taxon>Ciliophora</taxon>
        <taxon>Postciliodesmatophora</taxon>
        <taxon>Heterotrichea</taxon>
        <taxon>Heterotrichida</taxon>
        <taxon>Blepharismidae</taxon>
        <taxon>Blepharisma</taxon>
    </lineage>
</organism>
<dbReference type="InterPro" id="IPR013083">
    <property type="entry name" value="Znf_RING/FYVE/PHD"/>
</dbReference>
<comment type="caution">
    <text evidence="10">The sequence shown here is derived from an EMBL/GenBank/DDBJ whole genome shotgun (WGS) entry which is preliminary data.</text>
</comment>
<dbReference type="InterPro" id="IPR000800">
    <property type="entry name" value="Notch_dom"/>
</dbReference>
<sequence length="162" mass="18194">MNSGCPCTDHLLGNGNCEAYCNVLACNWDKGDCNESKDPADITMILIIVLVPTFILILAIFICIVRCFLKRKSNSHRHEISIAQEGDDFISKLSFEKLASFPAYTGNLSSESVLICAICLAELQKDENIIITKCLHEYHEECMNQWINSSKNKICPCCRKKV</sequence>
<keyword evidence="2" id="KW-0677">Repeat</keyword>
<evidence type="ECO:0000256" key="4">
    <source>
        <dbReference type="ARBA" id="ARBA00022833"/>
    </source>
</evidence>
<keyword evidence="5" id="KW-1015">Disulfide bond</keyword>
<gene>
    <name evidence="10" type="ORF">BSTOLATCC_MIC51151</name>
</gene>
<proteinExistence type="predicted"/>
<dbReference type="InterPro" id="IPR052788">
    <property type="entry name" value="RING-type_E3_ligase_ATL"/>
</dbReference>
<keyword evidence="1" id="KW-0479">Metal-binding</keyword>
<keyword evidence="11" id="KW-1185">Reference proteome</keyword>
<dbReference type="SMART" id="SM00744">
    <property type="entry name" value="RINGv"/>
    <property type="match status" value="1"/>
</dbReference>
<evidence type="ECO:0000256" key="5">
    <source>
        <dbReference type="ARBA" id="ARBA00023157"/>
    </source>
</evidence>
<dbReference type="PROSITE" id="PS50089">
    <property type="entry name" value="ZF_RING_2"/>
    <property type="match status" value="1"/>
</dbReference>
<keyword evidence="6" id="KW-0325">Glycoprotein</keyword>
<dbReference type="PANTHER" id="PTHR45798">
    <property type="entry name" value="RING-H2 FINGER PROTEIN ATL61-RELATED-RELATED"/>
    <property type="match status" value="1"/>
</dbReference>
<dbReference type="Pfam" id="PF13639">
    <property type="entry name" value="zf-RING_2"/>
    <property type="match status" value="1"/>
</dbReference>
<keyword evidence="8" id="KW-1133">Transmembrane helix</keyword>
<evidence type="ECO:0000256" key="6">
    <source>
        <dbReference type="ARBA" id="ARBA00023180"/>
    </source>
</evidence>
<dbReference type="SMART" id="SM00184">
    <property type="entry name" value="RING"/>
    <property type="match status" value="1"/>
</dbReference>
<evidence type="ECO:0000256" key="3">
    <source>
        <dbReference type="ARBA" id="ARBA00022771"/>
    </source>
</evidence>
<dbReference type="PANTHER" id="PTHR45798:SF97">
    <property type="entry name" value="ALCOHOL-SENSITIVE RING FINGER PROTEIN 1"/>
    <property type="match status" value="1"/>
</dbReference>
<dbReference type="SUPFAM" id="SSF57850">
    <property type="entry name" value="RING/U-box"/>
    <property type="match status" value="1"/>
</dbReference>
<dbReference type="Proteomes" id="UP001162131">
    <property type="component" value="Unassembled WGS sequence"/>
</dbReference>